<reference evidence="2" key="1">
    <citation type="submission" date="2017-03" db="EMBL/GenBank/DDBJ databases">
        <title>Phytopthora megakarya and P. palmivora, two closely related causual agents of cacao black pod achieved similar genome size and gene model numbers by different mechanisms.</title>
        <authorList>
            <person name="Ali S."/>
            <person name="Shao J."/>
            <person name="Larry D.J."/>
            <person name="Kronmiller B."/>
            <person name="Shen D."/>
            <person name="Strem M.D."/>
            <person name="Melnick R.L."/>
            <person name="Guiltinan M.J."/>
            <person name="Tyler B.M."/>
            <person name="Meinhardt L.W."/>
            <person name="Bailey B.A."/>
        </authorList>
    </citation>
    <scope>NUCLEOTIDE SEQUENCE [LARGE SCALE GENOMIC DNA]</scope>
    <source>
        <strain evidence="2">zdho120</strain>
    </source>
</reference>
<dbReference type="Proteomes" id="UP000198211">
    <property type="component" value="Unassembled WGS sequence"/>
</dbReference>
<sequence length="56" mass="6267">MALWVRAKMGDHTIDDVQVALALKHYVSPNLLPDVFKALEKSKTLQEYAVALKGSR</sequence>
<dbReference type="AlphaFoldDB" id="A0A225UJ12"/>
<accession>A0A225UJ12</accession>
<keyword evidence="2" id="KW-1185">Reference proteome</keyword>
<name>A0A225UJ12_9STRA</name>
<proteinExistence type="predicted"/>
<evidence type="ECO:0000313" key="2">
    <source>
        <dbReference type="Proteomes" id="UP000198211"/>
    </source>
</evidence>
<protein>
    <submittedName>
        <fullName evidence="1">Uncharacterized protein</fullName>
    </submittedName>
</protein>
<organism evidence="1 2">
    <name type="scientific">Phytophthora megakarya</name>
    <dbReference type="NCBI Taxonomy" id="4795"/>
    <lineage>
        <taxon>Eukaryota</taxon>
        <taxon>Sar</taxon>
        <taxon>Stramenopiles</taxon>
        <taxon>Oomycota</taxon>
        <taxon>Peronosporomycetes</taxon>
        <taxon>Peronosporales</taxon>
        <taxon>Peronosporaceae</taxon>
        <taxon>Phytophthora</taxon>
    </lineage>
</organism>
<feature type="non-terminal residue" evidence="1">
    <location>
        <position position="1"/>
    </location>
</feature>
<gene>
    <name evidence="1" type="ORF">PHMEG_00037793</name>
</gene>
<evidence type="ECO:0000313" key="1">
    <source>
        <dbReference type="EMBL" id="OWY92973.1"/>
    </source>
</evidence>
<comment type="caution">
    <text evidence="1">The sequence shown here is derived from an EMBL/GenBank/DDBJ whole genome shotgun (WGS) entry which is preliminary data.</text>
</comment>
<dbReference type="EMBL" id="NBNE01016931">
    <property type="protein sequence ID" value="OWY92973.1"/>
    <property type="molecule type" value="Genomic_DNA"/>
</dbReference>